<feature type="transmembrane region" description="Helical" evidence="1">
    <location>
        <begin position="178"/>
        <end position="199"/>
    </location>
</feature>
<gene>
    <name evidence="2" type="ORF">C882_0719</name>
</gene>
<feature type="transmembrane region" description="Helical" evidence="1">
    <location>
        <begin position="63"/>
        <end position="81"/>
    </location>
</feature>
<keyword evidence="3" id="KW-1185">Reference proteome</keyword>
<feature type="transmembrane region" description="Helical" evidence="1">
    <location>
        <begin position="304"/>
        <end position="327"/>
    </location>
</feature>
<proteinExistence type="predicted"/>
<dbReference type="InterPro" id="IPR010266">
    <property type="entry name" value="NnrS"/>
</dbReference>
<dbReference type="EMBL" id="ANHY01000014">
    <property type="protein sequence ID" value="EKV28955.1"/>
    <property type="molecule type" value="Genomic_DNA"/>
</dbReference>
<feature type="transmembrane region" description="Helical" evidence="1">
    <location>
        <begin position="21"/>
        <end position="43"/>
    </location>
</feature>
<dbReference type="eggNOG" id="COG3213">
    <property type="taxonomic scope" value="Bacteria"/>
</dbReference>
<organism evidence="2 3">
    <name type="scientific">Caenispirillum salinarum AK4</name>
    <dbReference type="NCBI Taxonomy" id="1238182"/>
    <lineage>
        <taxon>Bacteria</taxon>
        <taxon>Pseudomonadati</taxon>
        <taxon>Pseudomonadota</taxon>
        <taxon>Alphaproteobacteria</taxon>
        <taxon>Rhodospirillales</taxon>
        <taxon>Novispirillaceae</taxon>
        <taxon>Caenispirillum</taxon>
    </lineage>
</organism>
<dbReference type="Proteomes" id="UP000009881">
    <property type="component" value="Unassembled WGS sequence"/>
</dbReference>
<feature type="transmembrane region" description="Helical" evidence="1">
    <location>
        <begin position="273"/>
        <end position="298"/>
    </location>
</feature>
<keyword evidence="1" id="KW-0472">Membrane</keyword>
<dbReference type="Pfam" id="PF05940">
    <property type="entry name" value="NnrS"/>
    <property type="match status" value="1"/>
</dbReference>
<keyword evidence="1" id="KW-1133">Transmembrane helix</keyword>
<dbReference type="STRING" id="1238182.C882_0719"/>
<feature type="transmembrane region" description="Helical" evidence="1">
    <location>
        <begin position="118"/>
        <end position="137"/>
    </location>
</feature>
<dbReference type="OrthoDB" id="9770040at2"/>
<feature type="transmembrane region" description="Helical" evidence="1">
    <location>
        <begin position="93"/>
        <end position="112"/>
    </location>
</feature>
<evidence type="ECO:0000256" key="1">
    <source>
        <dbReference type="SAM" id="Phobius"/>
    </source>
</evidence>
<feature type="transmembrane region" description="Helical" evidence="1">
    <location>
        <begin position="339"/>
        <end position="357"/>
    </location>
</feature>
<sequence length="403" mass="42238">MTAQAIRQTLSARLEVLGDEGLRPFFLLSALHAALWPFLWVAGDFALPFEEPLPPTLRHANEMLFGAYGAALIGFVTTAVPEWSNTARFRGRPLFILAGLWLVGRLAGLLGAAPLAPVGAAADLAWLLFLPAYVAWVRWRRPHARLIGMLFWLTALAAAGATAQAAIIFVAPDLAAEALRAAALVFIGLLGLVLGRITVPITNKVLDPTEETSPYRPHPGRLNLAPGMAAVALAGTLAGLSPAVTGYLMIAAGAAFLDRVGEAFVGREAVRAPLLAPALSSLLAGIGLLLIGAARLGAPYPETAALHMVLMGGLGLGVLTVFAVAGLMHTGRSLAFPRTVPVALTLLVAGTALRVLPDLGVMPYPPGPPHLLASVVWAAAFLLWLWSYWPILSRPNVSGDGCC</sequence>
<feature type="transmembrane region" description="Helical" evidence="1">
    <location>
        <begin position="369"/>
        <end position="389"/>
    </location>
</feature>
<dbReference type="AlphaFoldDB" id="K9GSI4"/>
<name>K9GSI4_9PROT</name>
<keyword evidence="1" id="KW-0812">Transmembrane</keyword>
<dbReference type="RefSeq" id="WP_009541376.1">
    <property type="nucleotide sequence ID" value="NZ_ANHY01000014.1"/>
</dbReference>
<protein>
    <submittedName>
        <fullName evidence="2">NnrS protein involved in response to NO</fullName>
    </submittedName>
</protein>
<feature type="transmembrane region" description="Helical" evidence="1">
    <location>
        <begin position="149"/>
        <end position="172"/>
    </location>
</feature>
<accession>K9GSI4</accession>
<evidence type="ECO:0000313" key="2">
    <source>
        <dbReference type="EMBL" id="EKV28955.1"/>
    </source>
</evidence>
<evidence type="ECO:0000313" key="3">
    <source>
        <dbReference type="Proteomes" id="UP000009881"/>
    </source>
</evidence>
<reference evidence="2 3" key="1">
    <citation type="journal article" date="2013" name="Genome Announc.">
        <title>Draft Genome Sequence of an Alphaproteobacterium, Caenispirillum salinarum AK4(T), Isolated from a Solar Saltern.</title>
        <authorList>
            <person name="Khatri I."/>
            <person name="Singh A."/>
            <person name="Korpole S."/>
            <person name="Pinnaka A.K."/>
            <person name="Subramanian S."/>
        </authorList>
    </citation>
    <scope>NUCLEOTIDE SEQUENCE [LARGE SCALE GENOMIC DNA]</scope>
    <source>
        <strain evidence="2 3">AK4</strain>
    </source>
</reference>
<comment type="caution">
    <text evidence="2">The sequence shown here is derived from an EMBL/GenBank/DDBJ whole genome shotgun (WGS) entry which is preliminary data.</text>
</comment>